<feature type="compositionally biased region" description="Polar residues" evidence="7">
    <location>
        <begin position="388"/>
        <end position="410"/>
    </location>
</feature>
<dbReference type="SUPFAM" id="SSF81321">
    <property type="entry name" value="Family A G protein-coupled receptor-like"/>
    <property type="match status" value="1"/>
</dbReference>
<keyword evidence="10" id="KW-0675">Receptor</keyword>
<evidence type="ECO:0000256" key="1">
    <source>
        <dbReference type="ARBA" id="ARBA00004370"/>
    </source>
</evidence>
<evidence type="ECO:0000256" key="2">
    <source>
        <dbReference type="ARBA" id="ARBA00010663"/>
    </source>
</evidence>
<evidence type="ECO:0000313" key="11">
    <source>
        <dbReference type="Proteomes" id="UP000326759"/>
    </source>
</evidence>
<dbReference type="GO" id="GO:0016020">
    <property type="term" value="C:membrane"/>
    <property type="evidence" value="ECO:0007669"/>
    <property type="project" value="UniProtKB-SubCell"/>
</dbReference>
<accession>A0A5N5TFL8</accession>
<feature type="transmembrane region" description="Helical" evidence="8">
    <location>
        <begin position="103"/>
        <end position="124"/>
    </location>
</feature>
<keyword evidence="4 8" id="KW-1133">Transmembrane helix</keyword>
<comment type="similarity">
    <text evidence="2">Belongs to the G-protein coupled receptor 1 family.</text>
</comment>
<protein>
    <submittedName>
        <fullName evidence="10">Sex peptide receptor</fullName>
    </submittedName>
</protein>
<evidence type="ECO:0000256" key="8">
    <source>
        <dbReference type="SAM" id="Phobius"/>
    </source>
</evidence>
<keyword evidence="11" id="KW-1185">Reference proteome</keyword>
<feature type="domain" description="G-protein coupled receptors family 1 profile" evidence="9">
    <location>
        <begin position="74"/>
        <end position="359"/>
    </location>
</feature>
<dbReference type="Gene3D" id="1.20.1070.10">
    <property type="entry name" value="Rhodopsin 7-helix transmembrane proteins"/>
    <property type="match status" value="1"/>
</dbReference>
<organism evidence="10 11">
    <name type="scientific">Armadillidium nasatum</name>
    <dbReference type="NCBI Taxonomy" id="96803"/>
    <lineage>
        <taxon>Eukaryota</taxon>
        <taxon>Metazoa</taxon>
        <taxon>Ecdysozoa</taxon>
        <taxon>Arthropoda</taxon>
        <taxon>Crustacea</taxon>
        <taxon>Multicrustacea</taxon>
        <taxon>Malacostraca</taxon>
        <taxon>Eumalacostraca</taxon>
        <taxon>Peracarida</taxon>
        <taxon>Isopoda</taxon>
        <taxon>Oniscidea</taxon>
        <taxon>Crinocheta</taxon>
        <taxon>Armadillidiidae</taxon>
        <taxon>Armadillidium</taxon>
    </lineage>
</organism>
<evidence type="ECO:0000256" key="6">
    <source>
        <dbReference type="SAM" id="Coils"/>
    </source>
</evidence>
<dbReference type="GO" id="GO:0008528">
    <property type="term" value="F:G protein-coupled peptide receptor activity"/>
    <property type="evidence" value="ECO:0007669"/>
    <property type="project" value="InterPro"/>
</dbReference>
<keyword evidence="6" id="KW-0175">Coiled coil</keyword>
<feature type="transmembrane region" description="Helical" evidence="8">
    <location>
        <begin position="59"/>
        <end position="82"/>
    </location>
</feature>
<dbReference type="EMBL" id="SEYY01001954">
    <property type="protein sequence ID" value="KAB7505027.1"/>
    <property type="molecule type" value="Genomic_DNA"/>
</dbReference>
<evidence type="ECO:0000256" key="5">
    <source>
        <dbReference type="ARBA" id="ARBA00023136"/>
    </source>
</evidence>
<evidence type="ECO:0000256" key="7">
    <source>
        <dbReference type="SAM" id="MobiDB-lite"/>
    </source>
</evidence>
<reference evidence="10 11" key="1">
    <citation type="journal article" date="2019" name="PLoS Biol.">
        <title>Sex chromosomes control vertical transmission of feminizing Wolbachia symbionts in an isopod.</title>
        <authorList>
            <person name="Becking T."/>
            <person name="Chebbi M.A."/>
            <person name="Giraud I."/>
            <person name="Moumen B."/>
            <person name="Laverre T."/>
            <person name="Caubet Y."/>
            <person name="Peccoud J."/>
            <person name="Gilbert C."/>
            <person name="Cordaux R."/>
        </authorList>
    </citation>
    <scope>NUCLEOTIDE SEQUENCE [LARGE SCALE GENOMIC DNA]</scope>
    <source>
        <strain evidence="10">ANa2</strain>
        <tissue evidence="10">Whole body excluding digestive tract and cuticle</tissue>
    </source>
</reference>
<dbReference type="CDD" id="cd14978">
    <property type="entry name" value="7tmA_FMRFamide_R-like"/>
    <property type="match status" value="1"/>
</dbReference>
<dbReference type="AlphaFoldDB" id="A0A5N5TFL8"/>
<dbReference type="OrthoDB" id="5962323at2759"/>
<keyword evidence="5 8" id="KW-0472">Membrane</keyword>
<dbReference type="PROSITE" id="PS50262">
    <property type="entry name" value="G_PROTEIN_RECEP_F1_2"/>
    <property type="match status" value="1"/>
</dbReference>
<dbReference type="Proteomes" id="UP000326759">
    <property type="component" value="Unassembled WGS sequence"/>
</dbReference>
<proteinExistence type="inferred from homology"/>
<feature type="coiled-coil region" evidence="6">
    <location>
        <begin position="258"/>
        <end position="285"/>
    </location>
</feature>
<sequence>MKKIGNHTLINVDENFTAIINYTLDEGNCSKFGIIGNVSDPNQVSFTSQQYPSELAVPLYGYAMPILLVVTTFANTIIVAILQQRHMRSPTNVMLIAISLSDLFTLVFPAPLFFYMYTLGYYIYPLYPVQICYAWFFMSDVMPNLFHTASIWLTLGLAVQRYIYVCHAPVARIWCNIPRVVKSIFWVFFAAFLHQLTRFFEYYFIPTCVYFNNQYYPGCRIYLADWVNQNQDIYYGIYFWFRVIFVHLGPCTALVVLNMFLFRALRKAQKKREQLLKEKKKNESKRLRDSNCTTMMLIVIVTVFLVTEIPLAVITLLHLLTGLGIVNVFSEDDYDFVRTFFIVSNFFIILSYPINFAIYCGMSRQFRETFRELILHGKVKPRREDSSRSSCAPTVQIPSPTAPGTPSSQQSINVIQNDEQNKTISILKVPEGPILRSSNEVYISPATVESSRRESNVCQRGEEKRHLSVHFESSVENAIVTDQENTNYNQDNFDHVFHETVL</sequence>
<keyword evidence="3 8" id="KW-0812">Transmembrane</keyword>
<dbReference type="InterPro" id="IPR053071">
    <property type="entry name" value="GPCR1-related_rcpt"/>
</dbReference>
<dbReference type="InterPro" id="IPR000276">
    <property type="entry name" value="GPCR_Rhodpsn"/>
</dbReference>
<evidence type="ECO:0000256" key="4">
    <source>
        <dbReference type="ARBA" id="ARBA00022989"/>
    </source>
</evidence>
<feature type="transmembrane region" description="Helical" evidence="8">
    <location>
        <begin position="237"/>
        <end position="262"/>
    </location>
</feature>
<dbReference type="InterPro" id="IPR019427">
    <property type="entry name" value="7TM_GPCR_serpentine_rcpt_Srw"/>
</dbReference>
<name>A0A5N5TFL8_9CRUS</name>
<feature type="transmembrane region" description="Helical" evidence="8">
    <location>
        <begin position="184"/>
        <end position="205"/>
    </location>
</feature>
<dbReference type="Pfam" id="PF10324">
    <property type="entry name" value="7TM_GPCR_Srw"/>
    <property type="match status" value="1"/>
</dbReference>
<feature type="region of interest" description="Disordered" evidence="7">
    <location>
        <begin position="381"/>
        <end position="410"/>
    </location>
</feature>
<dbReference type="PANTHER" id="PTHR47023:SF1">
    <property type="entry name" value="SEX PEPTIDE RECEPTOR"/>
    <property type="match status" value="1"/>
</dbReference>
<comment type="caution">
    <text evidence="10">The sequence shown here is derived from an EMBL/GenBank/DDBJ whole genome shotgun (WGS) entry which is preliminary data.</text>
</comment>
<feature type="transmembrane region" description="Helical" evidence="8">
    <location>
        <begin position="295"/>
        <end position="320"/>
    </location>
</feature>
<dbReference type="PRINTS" id="PR00237">
    <property type="entry name" value="GPCRRHODOPSN"/>
</dbReference>
<feature type="transmembrane region" description="Helical" evidence="8">
    <location>
        <begin position="144"/>
        <end position="164"/>
    </location>
</feature>
<feature type="transmembrane region" description="Helical" evidence="8">
    <location>
        <begin position="340"/>
        <end position="361"/>
    </location>
</feature>
<evidence type="ECO:0000256" key="3">
    <source>
        <dbReference type="ARBA" id="ARBA00022692"/>
    </source>
</evidence>
<dbReference type="InterPro" id="IPR017452">
    <property type="entry name" value="GPCR_Rhodpsn_7TM"/>
</dbReference>
<gene>
    <name evidence="10" type="primary">SPR_0</name>
    <name evidence="10" type="ORF">Anas_09258</name>
</gene>
<dbReference type="PANTHER" id="PTHR47023">
    <property type="entry name" value="SEX PEPTIDE RECEPTOR"/>
    <property type="match status" value="1"/>
</dbReference>
<comment type="subcellular location">
    <subcellularLocation>
        <location evidence="1">Membrane</location>
    </subcellularLocation>
</comment>
<evidence type="ECO:0000313" key="10">
    <source>
        <dbReference type="EMBL" id="KAB7505027.1"/>
    </source>
</evidence>
<evidence type="ECO:0000259" key="9">
    <source>
        <dbReference type="PROSITE" id="PS50262"/>
    </source>
</evidence>